<name>A0A937IE51_9GAMM</name>
<keyword evidence="1" id="KW-0812">Transmembrane</keyword>
<keyword evidence="1" id="KW-0472">Membrane</keyword>
<organism evidence="2 3">
    <name type="scientific">SAR86 cluster bacterium</name>
    <dbReference type="NCBI Taxonomy" id="2030880"/>
    <lineage>
        <taxon>Bacteria</taxon>
        <taxon>Pseudomonadati</taxon>
        <taxon>Pseudomonadota</taxon>
        <taxon>Gammaproteobacteria</taxon>
        <taxon>SAR86 cluster</taxon>
    </lineage>
</organism>
<protein>
    <recommendedName>
        <fullName evidence="4">TonB C-terminal domain-containing protein</fullName>
    </recommendedName>
</protein>
<evidence type="ECO:0000256" key="1">
    <source>
        <dbReference type="SAM" id="Phobius"/>
    </source>
</evidence>
<dbReference type="SUPFAM" id="SSF74653">
    <property type="entry name" value="TolA/TonB C-terminal domain"/>
    <property type="match status" value="1"/>
</dbReference>
<reference evidence="2" key="1">
    <citation type="submission" date="2020-10" db="EMBL/GenBank/DDBJ databases">
        <title>Microbiome of the Black Sea water column analyzed by genome centric metagenomics.</title>
        <authorList>
            <person name="Cabello-Yeves P.J."/>
            <person name="Callieri C."/>
            <person name="Picazo A."/>
            <person name="Mehrshad M."/>
            <person name="Haro-Moreno J.M."/>
            <person name="Roda-Garcia J."/>
            <person name="Dzembekova N."/>
            <person name="Slabakova V."/>
            <person name="Slabakova N."/>
            <person name="Moncheva S."/>
            <person name="Rodriguez-Valera F."/>
        </authorList>
    </citation>
    <scope>NUCLEOTIDE SEQUENCE</scope>
    <source>
        <strain evidence="2">BS307-5m-G50</strain>
    </source>
</reference>
<comment type="caution">
    <text evidence="2">The sequence shown here is derived from an EMBL/GenBank/DDBJ whole genome shotgun (WGS) entry which is preliminary data.</text>
</comment>
<dbReference type="EMBL" id="JADHQD010000025">
    <property type="protein sequence ID" value="MBL6818564.1"/>
    <property type="molecule type" value="Genomic_DNA"/>
</dbReference>
<gene>
    <name evidence="2" type="ORF">ISQ64_04080</name>
</gene>
<evidence type="ECO:0008006" key="4">
    <source>
        <dbReference type="Google" id="ProtNLM"/>
    </source>
</evidence>
<dbReference type="Proteomes" id="UP000711391">
    <property type="component" value="Unassembled WGS sequence"/>
</dbReference>
<dbReference type="AlphaFoldDB" id="A0A937IE51"/>
<dbReference type="Gene3D" id="3.30.1150.10">
    <property type="match status" value="1"/>
</dbReference>
<keyword evidence="1" id="KW-1133">Transmembrane helix</keyword>
<evidence type="ECO:0000313" key="2">
    <source>
        <dbReference type="EMBL" id="MBL6818564.1"/>
    </source>
</evidence>
<sequence>MNSILLNQKISRRSLTLNKSFILSVLFHVILFFGITFTTFYKIPLIEKSPIINVKFANSTQDFIGDIGQSAAEEINSYDTNPSLIKKANRNVYQPQKIKKLQANSLVSNEESMYLNLWQREIESTGDRLIPLKDIAYTDSKVQILATVDSFGNLIKSEILISSGNPDVDKMAIDILEEAAPFAPFDPKMLNEYSILEIIRDWNFSTR</sequence>
<proteinExistence type="predicted"/>
<accession>A0A937IE51</accession>
<evidence type="ECO:0000313" key="3">
    <source>
        <dbReference type="Proteomes" id="UP000711391"/>
    </source>
</evidence>
<feature type="transmembrane region" description="Helical" evidence="1">
    <location>
        <begin position="21"/>
        <end position="41"/>
    </location>
</feature>